<proteinExistence type="predicted"/>
<accession>A0A6J5SYB8</accession>
<dbReference type="EMBL" id="LR797499">
    <property type="protein sequence ID" value="CAB4219966.1"/>
    <property type="molecule type" value="Genomic_DNA"/>
</dbReference>
<gene>
    <name evidence="1" type="ORF">UFOVP1624_32</name>
</gene>
<reference evidence="1" key="1">
    <citation type="submission" date="2020-05" db="EMBL/GenBank/DDBJ databases">
        <authorList>
            <person name="Chiriac C."/>
            <person name="Salcher M."/>
            <person name="Ghai R."/>
            <person name="Kavagutti S V."/>
        </authorList>
    </citation>
    <scope>NUCLEOTIDE SEQUENCE</scope>
</reference>
<evidence type="ECO:0000313" key="1">
    <source>
        <dbReference type="EMBL" id="CAB4219966.1"/>
    </source>
</evidence>
<protein>
    <submittedName>
        <fullName evidence="1">Uncharacterized protein</fullName>
    </submittedName>
</protein>
<name>A0A6J5SYB8_9CAUD</name>
<sequence length="232" mass="26245">MKQKVACFADGAAQYIRSMKRLEMSLIETNFDGVFQGFNDYNAIESKHHLEVPYQFKAKAIKKAMESDCDLLLWADSAIYASKSIQPIFDHIKKHGYIFFDNIGYTIADHTSDACLEKFGVSRLDAYGSKMIMACLMGFDLNHPEAKEFLRRYIEASEDGVSFHGPWNNFNLGASQDIRCMGHRHDQSVASLIIKDMGLTITNAQETFFCYAEHKGKLQISDSVCMWSAGMS</sequence>
<organism evidence="1">
    <name type="scientific">uncultured Caudovirales phage</name>
    <dbReference type="NCBI Taxonomy" id="2100421"/>
    <lineage>
        <taxon>Viruses</taxon>
        <taxon>Duplodnaviria</taxon>
        <taxon>Heunggongvirae</taxon>
        <taxon>Uroviricota</taxon>
        <taxon>Caudoviricetes</taxon>
        <taxon>Peduoviridae</taxon>
        <taxon>Maltschvirus</taxon>
        <taxon>Maltschvirus maltsch</taxon>
    </lineage>
</organism>